<dbReference type="InterPro" id="IPR012338">
    <property type="entry name" value="Beta-lactam/transpept-like"/>
</dbReference>
<evidence type="ECO:0000256" key="1">
    <source>
        <dbReference type="SAM" id="MobiDB-lite"/>
    </source>
</evidence>
<gene>
    <name evidence="3" type="ORF">G1H10_25630</name>
</gene>
<dbReference type="GO" id="GO:0030655">
    <property type="term" value="P:beta-lactam antibiotic catabolic process"/>
    <property type="evidence" value="ECO:0007669"/>
    <property type="project" value="InterPro"/>
</dbReference>
<dbReference type="Pfam" id="PF13354">
    <property type="entry name" value="Beta-lactamase2"/>
    <property type="match status" value="1"/>
</dbReference>
<dbReference type="InterPro" id="IPR000871">
    <property type="entry name" value="Beta-lactam_class-A"/>
</dbReference>
<dbReference type="InterPro" id="IPR045155">
    <property type="entry name" value="Beta-lactam_cat"/>
</dbReference>
<dbReference type="AlphaFoldDB" id="A0A6L9SGR0"/>
<name>A0A6L9SGR0_9ACTN</name>
<feature type="region of interest" description="Disordered" evidence="1">
    <location>
        <begin position="304"/>
        <end position="325"/>
    </location>
</feature>
<dbReference type="Gene3D" id="3.40.710.10">
    <property type="entry name" value="DD-peptidase/beta-lactamase superfamily"/>
    <property type="match status" value="1"/>
</dbReference>
<protein>
    <submittedName>
        <fullName evidence="3">Serine hydrolase</fullName>
    </submittedName>
</protein>
<keyword evidence="3" id="KW-0378">Hydrolase</keyword>
<dbReference type="GO" id="GO:0046677">
    <property type="term" value="P:response to antibiotic"/>
    <property type="evidence" value="ECO:0007669"/>
    <property type="project" value="InterPro"/>
</dbReference>
<sequence length="325" mass="34919">MSAEKLVRQLRGELDDAGLRGSVLVRDLHADDEIGIEPDLVFPIASLVKIPLAVATLERVRAGELDGARRIEVQPGRIPGAAPTGVSKFRHPAVIAVDDLLYLSMSVSDNAAADALFELTPPAQVTSILGRLGICGINVRHPLRDLTDTPAERFDDGDADLAQAIAIAAGTGGRGHRIPQLDITEANAGSARAFVDLLQQLWMPSSIAPEVRARVRELMAANVIRHRLAPDFVADASTWSSKTGTLLNLRHEVGVVEHADGQVFAVAVLTESRIAAITQPAAEAVMARVARRLRDEIRSGWAHVRSSHGETSAERHASASRVEEW</sequence>
<keyword evidence="4" id="KW-1185">Reference proteome</keyword>
<dbReference type="PANTHER" id="PTHR35333">
    <property type="entry name" value="BETA-LACTAMASE"/>
    <property type="match status" value="1"/>
</dbReference>
<dbReference type="EMBL" id="JAAGOA010000023">
    <property type="protein sequence ID" value="NEE03551.1"/>
    <property type="molecule type" value="Genomic_DNA"/>
</dbReference>
<dbReference type="GO" id="GO:0008800">
    <property type="term" value="F:beta-lactamase activity"/>
    <property type="evidence" value="ECO:0007669"/>
    <property type="project" value="InterPro"/>
</dbReference>
<reference evidence="3 4" key="1">
    <citation type="submission" date="2020-02" db="EMBL/GenBank/DDBJ databases">
        <authorList>
            <person name="Li X.-J."/>
            <person name="Han X.-M."/>
        </authorList>
    </citation>
    <scope>NUCLEOTIDE SEQUENCE [LARGE SCALE GENOMIC DNA]</scope>
    <source>
        <strain evidence="3 4">CCTCC AB 2017055</strain>
    </source>
</reference>
<evidence type="ECO:0000313" key="3">
    <source>
        <dbReference type="EMBL" id="NEE03551.1"/>
    </source>
</evidence>
<dbReference type="PANTHER" id="PTHR35333:SF3">
    <property type="entry name" value="BETA-LACTAMASE-TYPE TRANSPEPTIDASE FOLD CONTAINING PROTEIN"/>
    <property type="match status" value="1"/>
</dbReference>
<evidence type="ECO:0000259" key="2">
    <source>
        <dbReference type="Pfam" id="PF13354"/>
    </source>
</evidence>
<organism evidence="3 4">
    <name type="scientific">Phytoactinopolyspora halotolerans</name>
    <dbReference type="NCBI Taxonomy" id="1981512"/>
    <lineage>
        <taxon>Bacteria</taxon>
        <taxon>Bacillati</taxon>
        <taxon>Actinomycetota</taxon>
        <taxon>Actinomycetes</taxon>
        <taxon>Jiangellales</taxon>
        <taxon>Jiangellaceae</taxon>
        <taxon>Phytoactinopolyspora</taxon>
    </lineage>
</organism>
<dbReference type="RefSeq" id="WP_163743301.1">
    <property type="nucleotide sequence ID" value="NZ_JAAGOA010000023.1"/>
</dbReference>
<accession>A0A6L9SGR0</accession>
<evidence type="ECO:0000313" key="4">
    <source>
        <dbReference type="Proteomes" id="UP000475214"/>
    </source>
</evidence>
<dbReference type="Proteomes" id="UP000475214">
    <property type="component" value="Unassembled WGS sequence"/>
</dbReference>
<feature type="domain" description="Beta-lactamase class A catalytic" evidence="2">
    <location>
        <begin position="22"/>
        <end position="270"/>
    </location>
</feature>
<proteinExistence type="predicted"/>
<comment type="caution">
    <text evidence="3">The sequence shown here is derived from an EMBL/GenBank/DDBJ whole genome shotgun (WGS) entry which is preliminary data.</text>
</comment>
<feature type="compositionally biased region" description="Basic and acidic residues" evidence="1">
    <location>
        <begin position="307"/>
        <end position="325"/>
    </location>
</feature>
<dbReference type="SUPFAM" id="SSF56601">
    <property type="entry name" value="beta-lactamase/transpeptidase-like"/>
    <property type="match status" value="1"/>
</dbReference>